<protein>
    <submittedName>
        <fullName evidence="1">Uncharacterized protein</fullName>
    </submittedName>
</protein>
<dbReference type="EMBL" id="MN740005">
    <property type="protein sequence ID" value="QHT82949.1"/>
    <property type="molecule type" value="Genomic_DNA"/>
</dbReference>
<dbReference type="AlphaFoldDB" id="A0A6C0HR20"/>
<proteinExistence type="predicted"/>
<reference evidence="1" key="1">
    <citation type="journal article" date="2020" name="Nature">
        <title>Giant virus diversity and host interactions through global metagenomics.</title>
        <authorList>
            <person name="Schulz F."/>
            <person name="Roux S."/>
            <person name="Paez-Espino D."/>
            <person name="Jungbluth S."/>
            <person name="Walsh D.A."/>
            <person name="Denef V.J."/>
            <person name="McMahon K.D."/>
            <person name="Konstantinidis K.T."/>
            <person name="Eloe-Fadrosh E.A."/>
            <person name="Kyrpides N.C."/>
            <person name="Woyke T."/>
        </authorList>
    </citation>
    <scope>NUCLEOTIDE SEQUENCE</scope>
    <source>
        <strain evidence="1">GVMAG-M-3300023184-165</strain>
    </source>
</reference>
<sequence length="154" mass="17655">MGVQFDCGEMSISCSYGMWNDIRFFIANACLEYFIEITKDVDINVRDISTQYHCHLVDLVEAIKKRKPESILDFLSEIEAYETHNTLIFFGMNGLYKLIAKSDCEGFYSPGDSLDICNMLNLIEPYLSVDCDDLTRFNHLFSASVDLNENVMIT</sequence>
<organism evidence="1">
    <name type="scientific">viral metagenome</name>
    <dbReference type="NCBI Taxonomy" id="1070528"/>
    <lineage>
        <taxon>unclassified sequences</taxon>
        <taxon>metagenomes</taxon>
        <taxon>organismal metagenomes</taxon>
    </lineage>
</organism>
<accession>A0A6C0HR20</accession>
<name>A0A6C0HR20_9ZZZZ</name>
<evidence type="ECO:0000313" key="1">
    <source>
        <dbReference type="EMBL" id="QHT82949.1"/>
    </source>
</evidence>